<keyword evidence="4" id="KW-1185">Reference proteome</keyword>
<evidence type="ECO:0000313" key="3">
    <source>
        <dbReference type="EMBL" id="TGE14956.1"/>
    </source>
</evidence>
<evidence type="ECO:0000256" key="1">
    <source>
        <dbReference type="SAM" id="Phobius"/>
    </source>
</evidence>
<dbReference type="PROSITE" id="PS50930">
    <property type="entry name" value="HTH_LYTTR"/>
    <property type="match status" value="1"/>
</dbReference>
<proteinExistence type="predicted"/>
<evidence type="ECO:0000313" key="4">
    <source>
        <dbReference type="Proteomes" id="UP000297598"/>
    </source>
</evidence>
<dbReference type="Pfam" id="PF04397">
    <property type="entry name" value="LytTR"/>
    <property type="match status" value="1"/>
</dbReference>
<dbReference type="InterPro" id="IPR007492">
    <property type="entry name" value="LytTR_DNA-bd_dom"/>
</dbReference>
<evidence type="ECO:0000259" key="2">
    <source>
        <dbReference type="PROSITE" id="PS50930"/>
    </source>
</evidence>
<dbReference type="Gene3D" id="2.40.50.1020">
    <property type="entry name" value="LytTr DNA-binding domain"/>
    <property type="match status" value="1"/>
</dbReference>
<keyword evidence="1" id="KW-0812">Transmembrane</keyword>
<sequence>MNNKALKLYQRLYQIEELVGSIFVRISKSEIINLNYIDHLKLETNGMVHLTMKKLFHAVQKGAFTGLMISVITSLIFFKG</sequence>
<keyword evidence="1" id="KW-0472">Membrane</keyword>
<dbReference type="RefSeq" id="WP_001803415.1">
    <property type="nucleotide sequence ID" value="NZ_SRLS01000029.1"/>
</dbReference>
<feature type="transmembrane region" description="Helical" evidence="1">
    <location>
        <begin position="62"/>
        <end position="78"/>
    </location>
</feature>
<reference evidence="3 4" key="1">
    <citation type="submission" date="2019-04" db="EMBL/GenBank/DDBJ databases">
        <title>Genomic characterization of Staphylococcus petrasii strains.</title>
        <authorList>
            <person name="Vrbovska V."/>
            <person name="Kovarovic V."/>
            <person name="Maslanova I."/>
            <person name="Indrakova A."/>
            <person name="Petras P."/>
            <person name="Sedo O."/>
            <person name="Svec P."/>
            <person name="Fisarova L."/>
            <person name="Sedlacek I."/>
            <person name="Doskar J."/>
            <person name="Pantucek R."/>
        </authorList>
    </citation>
    <scope>NUCLEOTIDE SEQUENCE [LARGE SCALE GENOMIC DNA]</scope>
    <source>
        <strain evidence="3 4">P5404</strain>
    </source>
</reference>
<feature type="domain" description="HTH LytTR-type" evidence="2">
    <location>
        <begin position="1"/>
        <end position="55"/>
    </location>
</feature>
<dbReference type="Proteomes" id="UP000297598">
    <property type="component" value="Unassembled WGS sequence"/>
</dbReference>
<keyword evidence="1" id="KW-1133">Transmembrane helix</keyword>
<comment type="caution">
    <text evidence="3">The sequence shown here is derived from an EMBL/GenBank/DDBJ whole genome shotgun (WGS) entry which is preliminary data.</text>
</comment>
<organism evidence="3 4">
    <name type="scientific">Staphylococcus petrasii</name>
    <dbReference type="NCBI Taxonomy" id="1276936"/>
    <lineage>
        <taxon>Bacteria</taxon>
        <taxon>Bacillati</taxon>
        <taxon>Bacillota</taxon>
        <taxon>Bacilli</taxon>
        <taxon>Bacillales</taxon>
        <taxon>Staphylococcaceae</taxon>
        <taxon>Staphylococcus</taxon>
    </lineage>
</organism>
<dbReference type="EMBL" id="SRLS01000029">
    <property type="protein sequence ID" value="TGE14956.1"/>
    <property type="molecule type" value="Genomic_DNA"/>
</dbReference>
<accession>A0ABY2KVD3</accession>
<name>A0ABY2KVD3_9STAP</name>
<gene>
    <name evidence="3" type="ORF">BJR09_12395</name>
</gene>
<protein>
    <submittedName>
        <fullName evidence="3">LytTR family transcriptional regulator</fullName>
    </submittedName>
</protein>